<accession>A0ACC2GC14</accession>
<dbReference type="Proteomes" id="UP001157502">
    <property type="component" value="Chromosome 15"/>
</dbReference>
<reference evidence="1" key="1">
    <citation type="submission" date="2021-05" db="EMBL/GenBank/DDBJ databases">
        <authorList>
            <person name="Pan Q."/>
            <person name="Jouanno E."/>
            <person name="Zahm M."/>
            <person name="Klopp C."/>
            <person name="Cabau C."/>
            <person name="Louis A."/>
            <person name="Berthelot C."/>
            <person name="Parey E."/>
            <person name="Roest Crollius H."/>
            <person name="Montfort J."/>
            <person name="Robinson-Rechavi M."/>
            <person name="Bouchez O."/>
            <person name="Lampietro C."/>
            <person name="Lopez Roques C."/>
            <person name="Donnadieu C."/>
            <person name="Postlethwait J."/>
            <person name="Bobe J."/>
            <person name="Dillon D."/>
            <person name="Chandos A."/>
            <person name="von Hippel F."/>
            <person name="Guiguen Y."/>
        </authorList>
    </citation>
    <scope>NUCLEOTIDE SEQUENCE</scope>
    <source>
        <strain evidence="1">YG-Jan2019</strain>
    </source>
</reference>
<comment type="caution">
    <text evidence="1">The sequence shown here is derived from an EMBL/GenBank/DDBJ whole genome shotgun (WGS) entry which is preliminary data.</text>
</comment>
<gene>
    <name evidence="1" type="ORF">DPEC_G00187400</name>
</gene>
<evidence type="ECO:0000313" key="2">
    <source>
        <dbReference type="Proteomes" id="UP001157502"/>
    </source>
</evidence>
<organism evidence="1 2">
    <name type="scientific">Dallia pectoralis</name>
    <name type="common">Alaska blackfish</name>
    <dbReference type="NCBI Taxonomy" id="75939"/>
    <lineage>
        <taxon>Eukaryota</taxon>
        <taxon>Metazoa</taxon>
        <taxon>Chordata</taxon>
        <taxon>Craniata</taxon>
        <taxon>Vertebrata</taxon>
        <taxon>Euteleostomi</taxon>
        <taxon>Actinopterygii</taxon>
        <taxon>Neopterygii</taxon>
        <taxon>Teleostei</taxon>
        <taxon>Protacanthopterygii</taxon>
        <taxon>Esociformes</taxon>
        <taxon>Umbridae</taxon>
        <taxon>Dallia</taxon>
    </lineage>
</organism>
<evidence type="ECO:0000313" key="1">
    <source>
        <dbReference type="EMBL" id="KAJ8001071.1"/>
    </source>
</evidence>
<feature type="non-terminal residue" evidence="1">
    <location>
        <position position="93"/>
    </location>
</feature>
<keyword evidence="2" id="KW-1185">Reference proteome</keyword>
<sequence>MLFPQQGRLKLTLLCMIGLCISLSQTGDEMLAKVVEESITFSNPAKQGGFLLYNGVIIAVVVKGNMDSSYQDSFKDRIQWDQQTREFTITDLK</sequence>
<dbReference type="EMBL" id="CM055742">
    <property type="protein sequence ID" value="KAJ8001071.1"/>
    <property type="molecule type" value="Genomic_DNA"/>
</dbReference>
<protein>
    <submittedName>
        <fullName evidence="1">Uncharacterized protein</fullName>
    </submittedName>
</protein>
<proteinExistence type="predicted"/>
<name>A0ACC2GC14_DALPE</name>